<evidence type="ECO:0000256" key="7">
    <source>
        <dbReference type="SAM" id="Phobius"/>
    </source>
</evidence>
<evidence type="ECO:0000256" key="4">
    <source>
        <dbReference type="ARBA" id="ARBA00022692"/>
    </source>
</evidence>
<feature type="transmembrane region" description="Helical" evidence="7">
    <location>
        <begin position="161"/>
        <end position="187"/>
    </location>
</feature>
<accession>A0A1H3MEK2</accession>
<reference evidence="9 10" key="1">
    <citation type="submission" date="2016-10" db="EMBL/GenBank/DDBJ databases">
        <authorList>
            <person name="de Groot N.N."/>
        </authorList>
    </citation>
    <scope>NUCLEOTIDE SEQUENCE [LARGE SCALE GENOMIC DNA]</scope>
    <source>
        <strain evidence="9 10">CGMCC 4.3491</strain>
    </source>
</reference>
<keyword evidence="3" id="KW-1003">Cell membrane</keyword>
<evidence type="ECO:0000313" key="9">
    <source>
        <dbReference type="EMBL" id="SDY75131.1"/>
    </source>
</evidence>
<feature type="transmembrane region" description="Helical" evidence="7">
    <location>
        <begin position="199"/>
        <end position="217"/>
    </location>
</feature>
<dbReference type="Pfam" id="PF09335">
    <property type="entry name" value="VTT_dom"/>
    <property type="match status" value="1"/>
</dbReference>
<dbReference type="GO" id="GO:0005886">
    <property type="term" value="C:plasma membrane"/>
    <property type="evidence" value="ECO:0007669"/>
    <property type="project" value="UniProtKB-SubCell"/>
</dbReference>
<evidence type="ECO:0000259" key="8">
    <source>
        <dbReference type="Pfam" id="PF09335"/>
    </source>
</evidence>
<gene>
    <name evidence="9" type="ORF">SAMN05216554_1393</name>
</gene>
<comment type="subcellular location">
    <subcellularLocation>
        <location evidence="1">Cell membrane</location>
        <topology evidence="1">Multi-pass membrane protein</topology>
    </subcellularLocation>
</comment>
<dbReference type="PANTHER" id="PTHR42709">
    <property type="entry name" value="ALKALINE PHOSPHATASE LIKE PROTEIN"/>
    <property type="match status" value="1"/>
</dbReference>
<dbReference type="OrthoDB" id="9813426at2"/>
<keyword evidence="4 7" id="KW-0812">Transmembrane</keyword>
<evidence type="ECO:0000313" key="10">
    <source>
        <dbReference type="Proteomes" id="UP000198891"/>
    </source>
</evidence>
<keyword evidence="6 7" id="KW-0472">Membrane</keyword>
<sequence>MSAGVVSIGIGARESGGGSDGDGGLGPVGDWVVGLMETFGAAGAGLAVFAENLFPPIPSEVILPLAGFTASQGDLDLVAAIAFTTLGSLLGAFTLYGLGAWLGRDRMRRLARHIPLVDVDDVDRTEAWFNRHGGKAIFFGRLVPIFRSFISIPAGIERMPLLTFGLLTTAGSLIWNTTLILAGYLLGEQWHVVEEYAGILQWVVIATVVGAVAWFVVSRIRKHRAGVR</sequence>
<organism evidence="9 10">
    <name type="scientific">Herbiconiux ginsengi</name>
    <dbReference type="NCBI Taxonomy" id="381665"/>
    <lineage>
        <taxon>Bacteria</taxon>
        <taxon>Bacillati</taxon>
        <taxon>Actinomycetota</taxon>
        <taxon>Actinomycetes</taxon>
        <taxon>Micrococcales</taxon>
        <taxon>Microbacteriaceae</taxon>
        <taxon>Herbiconiux</taxon>
    </lineage>
</organism>
<dbReference type="Proteomes" id="UP000198891">
    <property type="component" value="Unassembled WGS sequence"/>
</dbReference>
<comment type="similarity">
    <text evidence="2">Belongs to the DedA family.</text>
</comment>
<evidence type="ECO:0000256" key="3">
    <source>
        <dbReference type="ARBA" id="ARBA00022475"/>
    </source>
</evidence>
<dbReference type="PANTHER" id="PTHR42709:SF6">
    <property type="entry name" value="UNDECAPRENYL PHOSPHATE TRANSPORTER A"/>
    <property type="match status" value="1"/>
</dbReference>
<protein>
    <submittedName>
        <fullName evidence="9">Membrane protein DedA, SNARE-associated domain</fullName>
    </submittedName>
</protein>
<feature type="domain" description="VTT" evidence="8">
    <location>
        <begin position="57"/>
        <end position="184"/>
    </location>
</feature>
<dbReference type="RefSeq" id="WP_092550578.1">
    <property type="nucleotide sequence ID" value="NZ_FNPZ01000001.1"/>
</dbReference>
<evidence type="ECO:0000256" key="2">
    <source>
        <dbReference type="ARBA" id="ARBA00010792"/>
    </source>
</evidence>
<dbReference type="InterPro" id="IPR051311">
    <property type="entry name" value="DedA_domain"/>
</dbReference>
<evidence type="ECO:0000256" key="1">
    <source>
        <dbReference type="ARBA" id="ARBA00004651"/>
    </source>
</evidence>
<proteinExistence type="inferred from homology"/>
<evidence type="ECO:0000256" key="6">
    <source>
        <dbReference type="ARBA" id="ARBA00023136"/>
    </source>
</evidence>
<dbReference type="InterPro" id="IPR032816">
    <property type="entry name" value="VTT_dom"/>
</dbReference>
<evidence type="ECO:0000256" key="5">
    <source>
        <dbReference type="ARBA" id="ARBA00022989"/>
    </source>
</evidence>
<name>A0A1H3MEK2_9MICO</name>
<keyword evidence="10" id="KW-1185">Reference proteome</keyword>
<dbReference type="AlphaFoldDB" id="A0A1H3MEK2"/>
<dbReference type="EMBL" id="FNPZ01000001">
    <property type="protein sequence ID" value="SDY75131.1"/>
    <property type="molecule type" value="Genomic_DNA"/>
</dbReference>
<keyword evidence="5 7" id="KW-1133">Transmembrane helix</keyword>
<feature type="transmembrane region" description="Helical" evidence="7">
    <location>
        <begin position="77"/>
        <end position="102"/>
    </location>
</feature>